<dbReference type="Pfam" id="PF04029">
    <property type="entry name" value="2-ph_phosp"/>
    <property type="match status" value="1"/>
</dbReference>
<dbReference type="EC" id="3.1.3.71" evidence="3 8"/>
<keyword evidence="10" id="KW-1185">Reference proteome</keyword>
<dbReference type="PANTHER" id="PTHR37311:SF1">
    <property type="entry name" value="2-PHOSPHOSULFOLACTATE PHOSPHATASE-RELATED"/>
    <property type="match status" value="1"/>
</dbReference>
<evidence type="ECO:0000256" key="3">
    <source>
        <dbReference type="ARBA" id="ARBA00012953"/>
    </source>
</evidence>
<dbReference type="PANTHER" id="PTHR37311">
    <property type="entry name" value="2-PHOSPHOSULFOLACTATE PHOSPHATASE-RELATED"/>
    <property type="match status" value="1"/>
</dbReference>
<comment type="similarity">
    <text evidence="2 8">Belongs to the ComB family.</text>
</comment>
<keyword evidence="6 8" id="KW-0460">Magnesium</keyword>
<name>A0ABR5AK29_9BACL</name>
<dbReference type="Proteomes" id="UP000031967">
    <property type="component" value="Unassembled WGS sequence"/>
</dbReference>
<proteinExistence type="inferred from homology"/>
<dbReference type="EMBL" id="JXAK01000012">
    <property type="protein sequence ID" value="KIL41118.1"/>
    <property type="molecule type" value="Genomic_DNA"/>
</dbReference>
<reference evidence="9 10" key="1">
    <citation type="submission" date="2014-12" db="EMBL/GenBank/DDBJ databases">
        <title>Draft genome sequence of Paenibacillus kamchatkensis strain B-2647.</title>
        <authorList>
            <person name="Karlyshev A.V."/>
            <person name="Kudryashova E.B."/>
        </authorList>
    </citation>
    <scope>NUCLEOTIDE SEQUENCE [LARGE SCALE GENOMIC DNA]</scope>
    <source>
        <strain evidence="9 10">VKM B-2647</strain>
    </source>
</reference>
<evidence type="ECO:0000256" key="1">
    <source>
        <dbReference type="ARBA" id="ARBA00001946"/>
    </source>
</evidence>
<evidence type="ECO:0000313" key="9">
    <source>
        <dbReference type="EMBL" id="KIL41118.1"/>
    </source>
</evidence>
<dbReference type="Gene3D" id="3.90.1560.10">
    <property type="entry name" value="ComB-like"/>
    <property type="match status" value="1"/>
</dbReference>
<evidence type="ECO:0000256" key="7">
    <source>
        <dbReference type="ARBA" id="ARBA00033711"/>
    </source>
</evidence>
<evidence type="ECO:0000256" key="5">
    <source>
        <dbReference type="ARBA" id="ARBA00022801"/>
    </source>
</evidence>
<organism evidence="9 10">
    <name type="scientific">Gordoniibacillus kamchatkensis</name>
    <dbReference type="NCBI Taxonomy" id="1590651"/>
    <lineage>
        <taxon>Bacteria</taxon>
        <taxon>Bacillati</taxon>
        <taxon>Bacillota</taxon>
        <taxon>Bacilli</taxon>
        <taxon>Bacillales</taxon>
        <taxon>Paenibacillaceae</taxon>
        <taxon>Gordoniibacillus</taxon>
    </lineage>
</organism>
<comment type="catalytic activity">
    <reaction evidence="7 8">
        <text>(2R)-O-phospho-3-sulfolactate + H2O = (2R)-3-sulfolactate + phosphate</text>
        <dbReference type="Rhea" id="RHEA:23416"/>
        <dbReference type="ChEBI" id="CHEBI:15377"/>
        <dbReference type="ChEBI" id="CHEBI:15597"/>
        <dbReference type="ChEBI" id="CHEBI:43474"/>
        <dbReference type="ChEBI" id="CHEBI:58738"/>
        <dbReference type="EC" id="3.1.3.71"/>
    </reaction>
</comment>
<keyword evidence="5 8" id="KW-0378">Hydrolase</keyword>
<dbReference type="RefSeq" id="WP_041047211.1">
    <property type="nucleotide sequence ID" value="NZ_JXAK01000012.1"/>
</dbReference>
<dbReference type="SUPFAM" id="SSF142823">
    <property type="entry name" value="ComB-like"/>
    <property type="match status" value="1"/>
</dbReference>
<dbReference type="InterPro" id="IPR036702">
    <property type="entry name" value="ComB-like_sf"/>
</dbReference>
<evidence type="ECO:0000256" key="4">
    <source>
        <dbReference type="ARBA" id="ARBA00021948"/>
    </source>
</evidence>
<evidence type="ECO:0000256" key="2">
    <source>
        <dbReference type="ARBA" id="ARBA00009997"/>
    </source>
</evidence>
<dbReference type="HAMAP" id="MF_00490">
    <property type="entry name" value="ComB"/>
    <property type="match status" value="1"/>
</dbReference>
<dbReference type="InterPro" id="IPR005238">
    <property type="entry name" value="ComB-like"/>
</dbReference>
<gene>
    <name evidence="8" type="primary">comB</name>
    <name evidence="9" type="ORF">SD70_08725</name>
</gene>
<evidence type="ECO:0000313" key="10">
    <source>
        <dbReference type="Proteomes" id="UP000031967"/>
    </source>
</evidence>
<evidence type="ECO:0000256" key="6">
    <source>
        <dbReference type="ARBA" id="ARBA00022842"/>
    </source>
</evidence>
<accession>A0ABR5AK29</accession>
<comment type="caution">
    <text evidence="9">The sequence shown here is derived from an EMBL/GenBank/DDBJ whole genome shotgun (WGS) entry which is preliminary data.</text>
</comment>
<protein>
    <recommendedName>
        <fullName evidence="4 8">Probable 2-phosphosulfolactate phosphatase</fullName>
        <ecNumber evidence="3 8">3.1.3.71</ecNumber>
    </recommendedName>
</protein>
<comment type="cofactor">
    <cofactor evidence="1 8">
        <name>Mg(2+)</name>
        <dbReference type="ChEBI" id="CHEBI:18420"/>
    </cofactor>
</comment>
<evidence type="ECO:0000256" key="8">
    <source>
        <dbReference type="HAMAP-Rule" id="MF_00490"/>
    </source>
</evidence>
<sequence>MQVDVIGTVAEATTDDLQHRTVIVIDALRATSTLTTALAHGASGVVPVETVQQAKQEQRPGDLLGGERFCKKIPGFDLGNSPIEYELNAVRGRRIIMTTTNGTRAIQKSQRASRVLAGSFLNGRACAAAAFGLQRDVTILCAGTQDVFSWEDGLCAGMIAEELLTFTEAGLNDLGLALLAGYRHEQGDIASALLATASGKRLARLGFKDDVLFCSQRNAFDLAPVLQDGVLVPLALAAR</sequence>